<feature type="domain" description="HTH araC/xylS-type" evidence="5">
    <location>
        <begin position="664"/>
        <end position="762"/>
    </location>
</feature>
<dbReference type="RefSeq" id="WP_262682940.1">
    <property type="nucleotide sequence ID" value="NZ_JAOQIO010000007.1"/>
</dbReference>
<evidence type="ECO:0000313" key="7">
    <source>
        <dbReference type="Proteomes" id="UP001652445"/>
    </source>
</evidence>
<evidence type="ECO:0000256" key="4">
    <source>
        <dbReference type="SAM" id="Phobius"/>
    </source>
</evidence>
<evidence type="ECO:0000259" key="5">
    <source>
        <dbReference type="PROSITE" id="PS01124"/>
    </source>
</evidence>
<evidence type="ECO:0000313" key="6">
    <source>
        <dbReference type="EMBL" id="MCU6791366.1"/>
    </source>
</evidence>
<evidence type="ECO:0000256" key="2">
    <source>
        <dbReference type="ARBA" id="ARBA00023125"/>
    </source>
</evidence>
<protein>
    <submittedName>
        <fullName evidence="6">Helix-turn-helix domain-containing protein</fullName>
    </submittedName>
</protein>
<reference evidence="6 7" key="1">
    <citation type="submission" date="2022-09" db="EMBL/GenBank/DDBJ databases">
        <authorList>
            <person name="Han X.L."/>
            <person name="Wang Q."/>
            <person name="Lu T."/>
        </authorList>
    </citation>
    <scope>NUCLEOTIDE SEQUENCE [LARGE SCALE GENOMIC DNA]</scope>
    <source>
        <strain evidence="6 7">WQ 127069</strain>
    </source>
</reference>
<keyword evidence="7" id="KW-1185">Reference proteome</keyword>
<dbReference type="SMART" id="SM00342">
    <property type="entry name" value="HTH_ARAC"/>
    <property type="match status" value="1"/>
</dbReference>
<gene>
    <name evidence="6" type="ORF">OB236_04395</name>
</gene>
<keyword evidence="1" id="KW-0805">Transcription regulation</keyword>
<comment type="caution">
    <text evidence="6">The sequence shown here is derived from an EMBL/GenBank/DDBJ whole genome shotgun (WGS) entry which is preliminary data.</text>
</comment>
<proteinExistence type="predicted"/>
<dbReference type="Gene3D" id="1.10.10.60">
    <property type="entry name" value="Homeodomain-like"/>
    <property type="match status" value="2"/>
</dbReference>
<feature type="transmembrane region" description="Helical" evidence="4">
    <location>
        <begin position="12"/>
        <end position="33"/>
    </location>
</feature>
<dbReference type="PRINTS" id="PR00032">
    <property type="entry name" value="HTHARAC"/>
</dbReference>
<dbReference type="InterPro" id="IPR018060">
    <property type="entry name" value="HTH_AraC"/>
</dbReference>
<keyword evidence="4" id="KW-1133">Transmembrane helix</keyword>
<feature type="transmembrane region" description="Helical" evidence="4">
    <location>
        <begin position="295"/>
        <end position="317"/>
    </location>
</feature>
<dbReference type="InterPro" id="IPR009057">
    <property type="entry name" value="Homeodomain-like_sf"/>
</dbReference>
<dbReference type="SUPFAM" id="SSF46689">
    <property type="entry name" value="Homeodomain-like"/>
    <property type="match status" value="2"/>
</dbReference>
<name>A0ABT2UBH7_9BACL</name>
<dbReference type="PANTHER" id="PTHR43280:SF10">
    <property type="entry name" value="REGULATORY PROTEIN POCR"/>
    <property type="match status" value="1"/>
</dbReference>
<keyword evidence="2" id="KW-0238">DNA-binding</keyword>
<dbReference type="Pfam" id="PF17853">
    <property type="entry name" value="GGDEF_2"/>
    <property type="match status" value="1"/>
</dbReference>
<dbReference type="Proteomes" id="UP001652445">
    <property type="component" value="Unassembled WGS sequence"/>
</dbReference>
<keyword evidence="4" id="KW-0812">Transmembrane</keyword>
<keyword evidence="3" id="KW-0804">Transcription</keyword>
<dbReference type="Gene3D" id="3.30.450.20">
    <property type="entry name" value="PAS domain"/>
    <property type="match status" value="1"/>
</dbReference>
<dbReference type="InterPro" id="IPR041522">
    <property type="entry name" value="CdaR_GGDEF"/>
</dbReference>
<dbReference type="PROSITE" id="PS00041">
    <property type="entry name" value="HTH_ARAC_FAMILY_1"/>
    <property type="match status" value="1"/>
</dbReference>
<dbReference type="CDD" id="cd12912">
    <property type="entry name" value="PDC2_MCP_like"/>
    <property type="match status" value="1"/>
</dbReference>
<dbReference type="Pfam" id="PF12833">
    <property type="entry name" value="HTH_18"/>
    <property type="match status" value="1"/>
</dbReference>
<accession>A0ABT2UBH7</accession>
<keyword evidence="4" id="KW-0472">Membrane</keyword>
<dbReference type="PROSITE" id="PS01124">
    <property type="entry name" value="HTH_ARAC_FAMILY_2"/>
    <property type="match status" value="1"/>
</dbReference>
<evidence type="ECO:0000256" key="1">
    <source>
        <dbReference type="ARBA" id="ARBA00023015"/>
    </source>
</evidence>
<dbReference type="EMBL" id="JAOQIO010000007">
    <property type="protein sequence ID" value="MCU6791366.1"/>
    <property type="molecule type" value="Genomic_DNA"/>
</dbReference>
<dbReference type="PANTHER" id="PTHR43280">
    <property type="entry name" value="ARAC-FAMILY TRANSCRIPTIONAL REGULATOR"/>
    <property type="match status" value="1"/>
</dbReference>
<organism evidence="6 7">
    <name type="scientific">Paenibacillus baimaensis</name>
    <dbReference type="NCBI Taxonomy" id="2982185"/>
    <lineage>
        <taxon>Bacteria</taxon>
        <taxon>Bacillati</taxon>
        <taxon>Bacillota</taxon>
        <taxon>Bacilli</taxon>
        <taxon>Bacillales</taxon>
        <taxon>Paenibacillaceae</taxon>
        <taxon>Paenibacillus</taxon>
    </lineage>
</organism>
<sequence length="763" mass="87206">MKLRSPSYLIKLMLFSVLIGTVPVVVLGTFAYLNSSQTVQERVNESNKQLLQQTQMRVEQILKTIDASATQLLQSPVVTSAFDNEISSKDFELVRELFKGISLIQTYELGTKDVFLYSLPQKWIVNGSGVNEYSVPGARSQMEAFSRLAGGSFWTSGLNKDIAYNSADSQGSIHSIYFVKKFPFNAINPKGIMSVELLPDTIKELVTLHNGKTGSTFLLDQNFNIIGHHDRAMLGNNLSGEAYLKPIVETDDANGQYRTSKEGKEVTVTYRKSLYNGWKYVSIASIEEINEHNKIIGWLTLLVSVGILLVTLILAWLGSKKMYSPIQSIYTALTREPFAASTENKRGELQFIGERVDYLIQNQSLLMNELKGQQVQLKEFFMQKLFNGTIKSDEFKAKLSLYGFKRHWPVMSVLAVQIDTLKDTRFEETDRDLLMFAINNIVGELIPAEQRLVPIVTADCQVTIIGSQEGDADFKEQIFSLSDTIQKAIVQYLKIKVSMGISRPFTTMSETPQAFHEAVTALKYRVGLGQESILFIEDVQPQRSNLYLFPQEREQSLFDAMRTGNLEQSERSLKEFMGELFQHRIQHQDYQLSLLRLLVDIIRFGQEFSIPTGLINQDEATLIQTLFNLRSIEEIEQWFWTTFVAPFILELGSRRESQFKHISEAIIDIIHREFDSELTLEGCSSRINYHPHYVSRVFRQETGINFGEYLTQYRMETAKKWLKATDMKISEVAERLRYNNSANFIRSFRKTVGMTPGQYREEG</sequence>
<evidence type="ECO:0000256" key="3">
    <source>
        <dbReference type="ARBA" id="ARBA00023163"/>
    </source>
</evidence>
<dbReference type="InterPro" id="IPR020449">
    <property type="entry name" value="Tscrpt_reg_AraC-type_HTH"/>
</dbReference>
<dbReference type="InterPro" id="IPR018062">
    <property type="entry name" value="HTH_AraC-typ_CS"/>
</dbReference>